<dbReference type="SUPFAM" id="SSF51735">
    <property type="entry name" value="NAD(P)-binding Rossmann-fold domains"/>
    <property type="match status" value="1"/>
</dbReference>
<protein>
    <submittedName>
        <fullName evidence="4">NmrA family protein</fullName>
    </submittedName>
</protein>
<accession>A0A1S1RDW0</accession>
<gene>
    <name evidence="4" type="ORF">BBK14_09875</name>
</gene>
<dbReference type="Gene3D" id="3.90.25.10">
    <property type="entry name" value="UDP-galactose 4-epimerase, domain 1"/>
    <property type="match status" value="1"/>
</dbReference>
<evidence type="ECO:0000313" key="5">
    <source>
        <dbReference type="Proteomes" id="UP000179769"/>
    </source>
</evidence>
<dbReference type="InterPro" id="IPR051164">
    <property type="entry name" value="NmrA-like_oxidored"/>
</dbReference>
<reference evidence="5" key="1">
    <citation type="submission" date="2016-07" db="EMBL/GenBank/DDBJ databases">
        <title>Frankia sp. NRRL B-16219 Genome sequencing.</title>
        <authorList>
            <person name="Ghodhbane-Gtari F."/>
            <person name="Swanson E."/>
            <person name="Gueddou A."/>
            <person name="Louati M."/>
            <person name="Nouioui I."/>
            <person name="Hezbri K."/>
            <person name="Abebe-Akele F."/>
            <person name="Simpson S."/>
            <person name="Morris K."/>
            <person name="Thomas K."/>
            <person name="Gtari M."/>
            <person name="Tisa L.S."/>
        </authorList>
    </citation>
    <scope>NUCLEOTIDE SEQUENCE [LARGE SCALE GENOMIC DNA]</scope>
    <source>
        <strain evidence="5">NRRL B-16219</strain>
    </source>
</reference>
<dbReference type="EMBL" id="MAXA01000014">
    <property type="protein sequence ID" value="OHV45058.1"/>
    <property type="molecule type" value="Genomic_DNA"/>
</dbReference>
<keyword evidence="5" id="KW-1185">Reference proteome</keyword>
<evidence type="ECO:0000313" key="4">
    <source>
        <dbReference type="EMBL" id="OHV45058.1"/>
    </source>
</evidence>
<organism evidence="4 5">
    <name type="scientific">Parafrankia soli</name>
    <dbReference type="NCBI Taxonomy" id="2599596"/>
    <lineage>
        <taxon>Bacteria</taxon>
        <taxon>Bacillati</taxon>
        <taxon>Actinomycetota</taxon>
        <taxon>Actinomycetes</taxon>
        <taxon>Frankiales</taxon>
        <taxon>Frankiaceae</taxon>
        <taxon>Parafrankia</taxon>
    </lineage>
</organism>
<dbReference type="RefSeq" id="WP_071059749.1">
    <property type="nucleotide sequence ID" value="NZ_MAXA01000014.1"/>
</dbReference>
<evidence type="ECO:0000259" key="3">
    <source>
        <dbReference type="Pfam" id="PF05368"/>
    </source>
</evidence>
<dbReference type="InterPro" id="IPR036291">
    <property type="entry name" value="NAD(P)-bd_dom_sf"/>
</dbReference>
<feature type="domain" description="NmrA-like" evidence="3">
    <location>
        <begin position="5"/>
        <end position="244"/>
    </location>
</feature>
<dbReference type="PANTHER" id="PTHR42748:SF7">
    <property type="entry name" value="NMRA LIKE REDOX SENSOR 1-RELATED"/>
    <property type="match status" value="1"/>
</dbReference>
<proteinExistence type="inferred from homology"/>
<dbReference type="Proteomes" id="UP000179769">
    <property type="component" value="Unassembled WGS sequence"/>
</dbReference>
<dbReference type="PANTHER" id="PTHR42748">
    <property type="entry name" value="NITROGEN METABOLITE REPRESSION PROTEIN NMRA FAMILY MEMBER"/>
    <property type="match status" value="1"/>
</dbReference>
<dbReference type="AlphaFoldDB" id="A0A1S1RDW0"/>
<comment type="caution">
    <text evidence="4">The sequence shown here is derived from an EMBL/GenBank/DDBJ whole genome shotgun (WGS) entry which is preliminary data.</text>
</comment>
<dbReference type="CDD" id="cd05251">
    <property type="entry name" value="NmrA_like_SDR_a"/>
    <property type="match status" value="1"/>
</dbReference>
<comment type="similarity">
    <text evidence="1">Belongs to the NmrA-type oxidoreductase family.</text>
</comment>
<evidence type="ECO:0000256" key="2">
    <source>
        <dbReference type="ARBA" id="ARBA00022857"/>
    </source>
</evidence>
<evidence type="ECO:0000256" key="1">
    <source>
        <dbReference type="ARBA" id="ARBA00006328"/>
    </source>
</evidence>
<name>A0A1S1RDW0_9ACTN</name>
<keyword evidence="2" id="KW-0521">NADP</keyword>
<dbReference type="Gene3D" id="3.40.50.720">
    <property type="entry name" value="NAD(P)-binding Rossmann-like Domain"/>
    <property type="match status" value="1"/>
</dbReference>
<dbReference type="OrthoDB" id="319724at2"/>
<dbReference type="InterPro" id="IPR008030">
    <property type="entry name" value="NmrA-like"/>
</dbReference>
<sequence>MPTPDRTILVTGATGQQGGATARRLLADGWRVRALVRDPAGPAARRLALDGAELVTGDLDNRDTLAAATEGVYGVFSVQPASHAPHFVEGEERYGVNVADAARDAGVRHLVYTSAAGTDRNPDGPAASKARIERHIRELGLPATVLRPVMFAENHTDPVFGVTGQASLVRMIPTGVTVQLIAVTDIGAFAALAFADPARYVGAALELAGDELTREHLITAISRATGRDLQLDPLPRETLVQLGVDVDGLEREKSFNGWQADIPALRRLHPGLMDFETWLVREGAARFAALFAEPASR</sequence>
<dbReference type="Pfam" id="PF05368">
    <property type="entry name" value="NmrA"/>
    <property type="match status" value="1"/>
</dbReference>